<dbReference type="GO" id="GO:0001503">
    <property type="term" value="P:ossification"/>
    <property type="evidence" value="ECO:0007669"/>
    <property type="project" value="TreeGrafter"/>
</dbReference>
<dbReference type="PANTHER" id="PTHR47134:SF1">
    <property type="entry name" value="TUMOR NECROSIS FACTOR RECEPTOR SUPERFAMILY MEMBER 11A"/>
    <property type="match status" value="1"/>
</dbReference>
<name>A0A672Q5E5_SINGR</name>
<keyword evidence="3" id="KW-1185">Reference proteome</keyword>
<proteinExistence type="predicted"/>
<dbReference type="Proteomes" id="UP000472262">
    <property type="component" value="Unassembled WGS sequence"/>
</dbReference>
<dbReference type="GO" id="GO:0019955">
    <property type="term" value="F:cytokine binding"/>
    <property type="evidence" value="ECO:0007669"/>
    <property type="project" value="TreeGrafter"/>
</dbReference>
<evidence type="ECO:0000313" key="2">
    <source>
        <dbReference type="Ensembl" id="ENSSGRP00000071557.1"/>
    </source>
</evidence>
<dbReference type="InterPro" id="IPR053075">
    <property type="entry name" value="TNFRSF11A"/>
</dbReference>
<dbReference type="GO" id="GO:0072674">
    <property type="term" value="P:multinuclear osteoclast differentiation"/>
    <property type="evidence" value="ECO:0007669"/>
    <property type="project" value="TreeGrafter"/>
</dbReference>
<feature type="compositionally biased region" description="Polar residues" evidence="1">
    <location>
        <begin position="449"/>
        <end position="462"/>
    </location>
</feature>
<evidence type="ECO:0000313" key="3">
    <source>
        <dbReference type="Proteomes" id="UP000472262"/>
    </source>
</evidence>
<dbReference type="InParanoid" id="A0A672Q5E5"/>
<feature type="region of interest" description="Disordered" evidence="1">
    <location>
        <begin position="437"/>
        <end position="484"/>
    </location>
</feature>
<dbReference type="GO" id="GO:0005031">
    <property type="term" value="F:tumor necrosis factor receptor activity"/>
    <property type="evidence" value="ECO:0007669"/>
    <property type="project" value="TreeGrafter"/>
</dbReference>
<protein>
    <submittedName>
        <fullName evidence="2">Tumor necrosis factor receptor superfamily, member 11a, NFKB activator</fullName>
    </submittedName>
</protein>
<dbReference type="PANTHER" id="PTHR47134">
    <property type="entry name" value="TUMOR NECROSIS FACTOR RECEPTOR SUPERFAMILY MEMBER 11A"/>
    <property type="match status" value="1"/>
</dbReference>
<feature type="compositionally biased region" description="Polar residues" evidence="1">
    <location>
        <begin position="475"/>
        <end position="484"/>
    </location>
</feature>
<dbReference type="GO" id="GO:0045780">
    <property type="term" value="P:positive regulation of bone resorption"/>
    <property type="evidence" value="ECO:0007669"/>
    <property type="project" value="TreeGrafter"/>
</dbReference>
<dbReference type="Ensembl" id="ENSSGRT00000076219.1">
    <property type="protein sequence ID" value="ENSSGRP00000071557.1"/>
    <property type="gene ID" value="ENSSGRG00000036543.1"/>
</dbReference>
<accession>A0A672Q5E5</accession>
<dbReference type="GO" id="GO:0070555">
    <property type="term" value="P:response to interleukin-1"/>
    <property type="evidence" value="ECO:0007669"/>
    <property type="project" value="TreeGrafter"/>
</dbReference>
<sequence length="484" mass="52534">MGNLLHDFPLNAGKYIFAHCDGSSSTKCRDCGHEEYQPDWNSDTKCIPQKFCDEGKGFNRTRLHNPTAAEPCQCKQGFHCSLINCEYCEAIKKCPAGEGVVLGGKSLCCKAIGKTEKQSGSSKTDVVCGVHSPGRLFKMFMFGLKKCTGIEELLKLNTVIEMIKISEEYQRILNLPLITRPSTQLTILDETSTSTDQEQDQDRAETSSGSSSEDSGVGTVSPLSGSSCNCALPMKEPMEVGENEDCSQLVATGLATCCSCRTGDAIGENVQVVDLKEPLLCESCSSDVLPACDYMDLQRSQELCLDYSSPAGKEAMSEMRGIYGERGLVEGLYRQNEPCCCSIDSTTVPPLRSVSANAQGLSLIHSDDRKLSDPDADFQNQCSESALTSGQVTGNNNTTFISSGQVMNFSGEVIVVYVSQTSLGSSGGTDEPFSCPVQEESNDDRFQSEPKSNITATPQAKSRNGHLEKHLPVQEMTNDWSWQK</sequence>
<evidence type="ECO:0000256" key="1">
    <source>
        <dbReference type="SAM" id="MobiDB-lite"/>
    </source>
</evidence>
<dbReference type="Gene3D" id="2.10.50.10">
    <property type="entry name" value="Tumor Necrosis Factor Receptor, subunit A, domain 2"/>
    <property type="match status" value="2"/>
</dbReference>
<reference evidence="2" key="2">
    <citation type="submission" date="2025-09" db="UniProtKB">
        <authorList>
            <consortium name="Ensembl"/>
        </authorList>
    </citation>
    <scope>IDENTIFICATION</scope>
</reference>
<dbReference type="GO" id="GO:0009897">
    <property type="term" value="C:external side of plasma membrane"/>
    <property type="evidence" value="ECO:0007669"/>
    <property type="project" value="TreeGrafter"/>
</dbReference>
<reference evidence="2" key="1">
    <citation type="submission" date="2025-08" db="UniProtKB">
        <authorList>
            <consortium name="Ensembl"/>
        </authorList>
    </citation>
    <scope>IDENTIFICATION</scope>
</reference>
<dbReference type="OMA" id="MRWIFRG"/>
<dbReference type="AlphaFoldDB" id="A0A672Q5E5"/>
<feature type="region of interest" description="Disordered" evidence="1">
    <location>
        <begin position="190"/>
        <end position="223"/>
    </location>
</feature>
<feature type="compositionally biased region" description="Low complexity" evidence="1">
    <location>
        <begin position="206"/>
        <end position="221"/>
    </location>
</feature>
<dbReference type="SUPFAM" id="SSF57586">
    <property type="entry name" value="TNF receptor-like"/>
    <property type="match status" value="1"/>
</dbReference>
<organism evidence="2 3">
    <name type="scientific">Sinocyclocheilus grahami</name>
    <name type="common">Dianchi golden-line fish</name>
    <name type="synonym">Barbus grahami</name>
    <dbReference type="NCBI Taxonomy" id="75366"/>
    <lineage>
        <taxon>Eukaryota</taxon>
        <taxon>Metazoa</taxon>
        <taxon>Chordata</taxon>
        <taxon>Craniata</taxon>
        <taxon>Vertebrata</taxon>
        <taxon>Euteleostomi</taxon>
        <taxon>Actinopterygii</taxon>
        <taxon>Neopterygii</taxon>
        <taxon>Teleostei</taxon>
        <taxon>Ostariophysi</taxon>
        <taxon>Cypriniformes</taxon>
        <taxon>Cyprinidae</taxon>
        <taxon>Cyprininae</taxon>
        <taxon>Sinocyclocheilus</taxon>
    </lineage>
</organism>